<evidence type="ECO:0008006" key="3">
    <source>
        <dbReference type="Google" id="ProtNLM"/>
    </source>
</evidence>
<reference evidence="2" key="1">
    <citation type="journal article" date="2023" name="Plants (Basel)">
        <title>Genomic Analysis of Leptolyngbya boryana CZ1 Reveals Efficient Carbon Fixation Modules.</title>
        <authorList>
            <person name="Bai X."/>
            <person name="Wang H."/>
            <person name="Cheng W."/>
            <person name="Wang J."/>
            <person name="Ma M."/>
            <person name="Hu H."/>
            <person name="Song Z."/>
            <person name="Ma H."/>
            <person name="Fan Y."/>
            <person name="Du C."/>
            <person name="Xu J."/>
        </authorList>
    </citation>
    <scope>NUCLEOTIDE SEQUENCE</scope>
    <source>
        <strain evidence="2">CZ1</strain>
    </source>
</reference>
<sequence length="129" mass="14217">MSHSSLRQLPNQEKPPQWLRSLLLAQQASVIATFVLAGSVLAVYGWTVYSQQLWGREYSKLEQLRRSERQITESGEVLKNQIADQSARPGAGLVPSKPENMIFLKTAPMRPDNAVAPSSQASPVAPIGY</sequence>
<keyword evidence="1" id="KW-1133">Transmembrane helix</keyword>
<dbReference type="AlphaFoldDB" id="A0AA96WWH8"/>
<dbReference type="RefSeq" id="WP_017286286.1">
    <property type="nucleotide sequence ID" value="NZ_CP130144.1"/>
</dbReference>
<evidence type="ECO:0000256" key="1">
    <source>
        <dbReference type="SAM" id="Phobius"/>
    </source>
</evidence>
<dbReference type="EMBL" id="CP130144">
    <property type="protein sequence ID" value="WNZ46353.1"/>
    <property type="molecule type" value="Genomic_DNA"/>
</dbReference>
<name>A0AA96WWH8_LEPBY</name>
<feature type="transmembrane region" description="Helical" evidence="1">
    <location>
        <begin position="21"/>
        <end position="46"/>
    </location>
</feature>
<gene>
    <name evidence="2" type="ORF">Q2T42_00680</name>
</gene>
<organism evidence="2">
    <name type="scientific">Leptolyngbya boryana CZ1</name>
    <dbReference type="NCBI Taxonomy" id="3060204"/>
    <lineage>
        <taxon>Bacteria</taxon>
        <taxon>Bacillati</taxon>
        <taxon>Cyanobacteriota</taxon>
        <taxon>Cyanophyceae</taxon>
        <taxon>Leptolyngbyales</taxon>
        <taxon>Leptolyngbyaceae</taxon>
        <taxon>Leptolyngbya group</taxon>
        <taxon>Leptolyngbya</taxon>
    </lineage>
</organism>
<proteinExistence type="predicted"/>
<protein>
    <recommendedName>
        <fullName evidence="3">Cell division protein FtsL</fullName>
    </recommendedName>
</protein>
<keyword evidence="1" id="KW-0812">Transmembrane</keyword>
<keyword evidence="1" id="KW-0472">Membrane</keyword>
<evidence type="ECO:0000313" key="2">
    <source>
        <dbReference type="EMBL" id="WNZ46353.1"/>
    </source>
</evidence>
<accession>A0AA96WWH8</accession>
<reference evidence="2" key="2">
    <citation type="submission" date="2023-07" db="EMBL/GenBank/DDBJ databases">
        <authorList>
            <person name="Bai X.-H."/>
            <person name="Wang H.-H."/>
            <person name="Wang J."/>
            <person name="Ma M.-Y."/>
            <person name="Hu H.-H."/>
            <person name="Song Z.-L."/>
            <person name="Ma H.-G."/>
            <person name="Fan Y."/>
            <person name="Du C.-Y."/>
            <person name="Xu J.-C."/>
        </authorList>
    </citation>
    <scope>NUCLEOTIDE SEQUENCE</scope>
    <source>
        <strain evidence="2">CZ1</strain>
    </source>
</reference>